<dbReference type="EMBL" id="CP019949">
    <property type="protein sequence ID" value="ARN83956.1"/>
    <property type="molecule type" value="Genomic_DNA"/>
</dbReference>
<gene>
    <name evidence="2" type="ORF">B1812_22045</name>
</gene>
<sequence>MDEATTPLSSFERMLGRAATERERVQLRRVQAELGLRENDALWLVIFALQYYEGLYRQFPKAIAAEANRVLAETRTAAEATIRAGAESAKADLAKAIATTAREVARDVARRQMIQWLVVGMLVGAGLLGVGEYIGAHSGT</sequence>
<name>A0A1W6N2F7_9HYPH</name>
<organism evidence="2 3">
    <name type="scientific">Methylocystis bryophila</name>
    <dbReference type="NCBI Taxonomy" id="655015"/>
    <lineage>
        <taxon>Bacteria</taxon>
        <taxon>Pseudomonadati</taxon>
        <taxon>Pseudomonadota</taxon>
        <taxon>Alphaproteobacteria</taxon>
        <taxon>Hyphomicrobiales</taxon>
        <taxon>Methylocystaceae</taxon>
        <taxon>Methylocystis</taxon>
    </lineage>
</organism>
<accession>A0A1W6N2F7</accession>
<dbReference type="RefSeq" id="WP_085773979.1">
    <property type="nucleotide sequence ID" value="NZ_AP027150.1"/>
</dbReference>
<dbReference type="AlphaFoldDB" id="A0A1W6N2F7"/>
<evidence type="ECO:0008006" key="4">
    <source>
        <dbReference type="Google" id="ProtNLM"/>
    </source>
</evidence>
<dbReference type="KEGG" id="mbry:B1812_22045"/>
<dbReference type="OrthoDB" id="8454969at2"/>
<keyword evidence="2" id="KW-0614">Plasmid</keyword>
<protein>
    <recommendedName>
        <fullName evidence="4">MobE</fullName>
    </recommendedName>
</protein>
<reference evidence="2 3" key="1">
    <citation type="submission" date="2017-02" db="EMBL/GenBank/DDBJ databases">
        <authorList>
            <person name="Peterson S.W."/>
        </authorList>
    </citation>
    <scope>NUCLEOTIDE SEQUENCE [LARGE SCALE GENOMIC DNA]</scope>
    <source>
        <strain evidence="2 3">S285</strain>
        <plasmid evidence="3">Plasmid p1</plasmid>
    </source>
</reference>
<evidence type="ECO:0000313" key="2">
    <source>
        <dbReference type="EMBL" id="ARN83956.1"/>
    </source>
</evidence>
<evidence type="ECO:0000256" key="1">
    <source>
        <dbReference type="SAM" id="Phobius"/>
    </source>
</evidence>
<proteinExistence type="predicted"/>
<geneLocation type="plasmid" evidence="2 3">
    <name>p1</name>
</geneLocation>
<keyword evidence="3" id="KW-1185">Reference proteome</keyword>
<keyword evidence="1" id="KW-0812">Transmembrane</keyword>
<keyword evidence="1" id="KW-1133">Transmembrane helix</keyword>
<keyword evidence="1" id="KW-0472">Membrane</keyword>
<feature type="transmembrane region" description="Helical" evidence="1">
    <location>
        <begin position="116"/>
        <end position="136"/>
    </location>
</feature>
<evidence type="ECO:0000313" key="3">
    <source>
        <dbReference type="Proteomes" id="UP000193978"/>
    </source>
</evidence>
<dbReference type="Proteomes" id="UP000193978">
    <property type="component" value="Plasmid p1"/>
</dbReference>